<feature type="domain" description="LysM" evidence="6">
    <location>
        <begin position="257"/>
        <end position="301"/>
    </location>
</feature>
<keyword evidence="1" id="KW-0929">Antimicrobial</keyword>
<dbReference type="GO" id="GO:0031640">
    <property type="term" value="P:killing of cells of another organism"/>
    <property type="evidence" value="ECO:0007669"/>
    <property type="project" value="UniProtKB-KW"/>
</dbReference>
<evidence type="ECO:0000256" key="4">
    <source>
        <dbReference type="ARBA" id="ARBA00032108"/>
    </source>
</evidence>
<dbReference type="PANTHER" id="PTHR33308:SF9">
    <property type="entry name" value="PEPTIDOGLYCAN HYDROLASE FLGJ"/>
    <property type="match status" value="1"/>
</dbReference>
<feature type="signal peptide" evidence="5">
    <location>
        <begin position="1"/>
        <end position="22"/>
    </location>
</feature>
<protein>
    <recommendedName>
        <fullName evidence="4">Peptidoglycan hydrolase</fullName>
    </recommendedName>
</protein>
<evidence type="ECO:0000256" key="3">
    <source>
        <dbReference type="ARBA" id="ARBA00022801"/>
    </source>
</evidence>
<dbReference type="InterPro" id="IPR051056">
    <property type="entry name" value="Glycosyl_Hydrolase_73"/>
</dbReference>
<dbReference type="RefSeq" id="WP_130307850.1">
    <property type="nucleotide sequence ID" value="NZ_SHKN01000002.1"/>
</dbReference>
<accession>A0A4Q7V9V0</accession>
<dbReference type="PROSITE" id="PS51782">
    <property type="entry name" value="LYSM"/>
    <property type="match status" value="2"/>
</dbReference>
<organism evidence="7 8">
    <name type="scientific">Ancylomarina subtilis</name>
    <dbReference type="NCBI Taxonomy" id="1639035"/>
    <lineage>
        <taxon>Bacteria</taxon>
        <taxon>Pseudomonadati</taxon>
        <taxon>Bacteroidota</taxon>
        <taxon>Bacteroidia</taxon>
        <taxon>Marinilabiliales</taxon>
        <taxon>Marinifilaceae</taxon>
        <taxon>Ancylomarina</taxon>
    </lineage>
</organism>
<evidence type="ECO:0000256" key="5">
    <source>
        <dbReference type="SAM" id="SignalP"/>
    </source>
</evidence>
<comment type="caution">
    <text evidence="7">The sequence shown here is derived from an EMBL/GenBank/DDBJ whole genome shotgun (WGS) entry which is preliminary data.</text>
</comment>
<name>A0A4Q7V9V0_9BACT</name>
<dbReference type="SUPFAM" id="SSF54106">
    <property type="entry name" value="LysM domain"/>
    <property type="match status" value="2"/>
</dbReference>
<dbReference type="InterPro" id="IPR036779">
    <property type="entry name" value="LysM_dom_sf"/>
</dbReference>
<keyword evidence="3 7" id="KW-0378">Hydrolase</keyword>
<dbReference type="GO" id="GO:0004040">
    <property type="term" value="F:amidase activity"/>
    <property type="evidence" value="ECO:0007669"/>
    <property type="project" value="InterPro"/>
</dbReference>
<feature type="chain" id="PRO_5021011640" description="Peptidoglycan hydrolase" evidence="5">
    <location>
        <begin position="23"/>
        <end position="304"/>
    </location>
</feature>
<evidence type="ECO:0000313" key="7">
    <source>
        <dbReference type="EMBL" id="RZT93285.1"/>
    </source>
</evidence>
<gene>
    <name evidence="7" type="ORF">EV201_2438</name>
</gene>
<dbReference type="Pfam" id="PF01476">
    <property type="entry name" value="LysM"/>
    <property type="match status" value="2"/>
</dbReference>
<dbReference type="Pfam" id="PF01832">
    <property type="entry name" value="Glucosaminidase"/>
    <property type="match status" value="1"/>
</dbReference>
<evidence type="ECO:0000313" key="8">
    <source>
        <dbReference type="Proteomes" id="UP000293562"/>
    </source>
</evidence>
<keyword evidence="8" id="KW-1185">Reference proteome</keyword>
<evidence type="ECO:0000256" key="1">
    <source>
        <dbReference type="ARBA" id="ARBA00022529"/>
    </source>
</evidence>
<keyword evidence="2" id="KW-0081">Bacteriolytic enzyme</keyword>
<dbReference type="OrthoDB" id="977752at2"/>
<dbReference type="GO" id="GO:0042742">
    <property type="term" value="P:defense response to bacterium"/>
    <property type="evidence" value="ECO:0007669"/>
    <property type="project" value="UniProtKB-KW"/>
</dbReference>
<evidence type="ECO:0000256" key="2">
    <source>
        <dbReference type="ARBA" id="ARBA00022638"/>
    </source>
</evidence>
<dbReference type="InterPro" id="IPR018392">
    <property type="entry name" value="LysM"/>
</dbReference>
<dbReference type="SMART" id="SM00257">
    <property type="entry name" value="LysM"/>
    <property type="match status" value="2"/>
</dbReference>
<reference evidence="7 8" key="1">
    <citation type="submission" date="2019-02" db="EMBL/GenBank/DDBJ databases">
        <title>Genomic Encyclopedia of Type Strains, Phase IV (KMG-IV): sequencing the most valuable type-strain genomes for metagenomic binning, comparative biology and taxonomic classification.</title>
        <authorList>
            <person name="Goeker M."/>
        </authorList>
    </citation>
    <scope>NUCLEOTIDE SEQUENCE [LARGE SCALE GENOMIC DNA]</scope>
    <source>
        <strain evidence="7 8">DSM 28825</strain>
    </source>
</reference>
<dbReference type="PANTHER" id="PTHR33308">
    <property type="entry name" value="PEPTIDOGLYCAN HYDROLASE FLGJ"/>
    <property type="match status" value="1"/>
</dbReference>
<evidence type="ECO:0000259" key="6">
    <source>
        <dbReference type="PROSITE" id="PS51782"/>
    </source>
</evidence>
<dbReference type="Gene3D" id="3.10.350.10">
    <property type="entry name" value="LysM domain"/>
    <property type="match status" value="1"/>
</dbReference>
<keyword evidence="5" id="KW-0732">Signal</keyword>
<dbReference type="CDD" id="cd00118">
    <property type="entry name" value="LysM"/>
    <property type="match status" value="1"/>
</dbReference>
<dbReference type="Proteomes" id="UP000293562">
    <property type="component" value="Unassembled WGS sequence"/>
</dbReference>
<sequence length="304" mass="35559">MKLHKPLLIFIVCCLFSTLTFAEKNPRKVYIDKYKELAILEMQRTGIPASITLAQGLLESGNGNSTLATKANNHFGIKCHDWTGPSIKIDDDRKNECFRKYKDPYQSYKDHSEFLTKRSRYEFLFKLKPTDYKGWARGLKKAGYATHPKYARMLIDIIEEEELYLFDSNTNRNQSSHHEKSKFEKSLGDLDLRLEVANGVHFIKVIKGDTFYNLEKNMGVSRAKLLKYNELPKDYVLSIDQILYFHKKRNKAARGYNFHLVKAGETLYDISQKYCVKLKRIRKFNGFSKKHEVSAGDRVYLRKR</sequence>
<dbReference type="InterPro" id="IPR002901">
    <property type="entry name" value="MGlyc_endo_b_GlcNAc-like_dom"/>
</dbReference>
<dbReference type="SMART" id="SM00047">
    <property type="entry name" value="LYZ2"/>
    <property type="match status" value="1"/>
</dbReference>
<feature type="domain" description="LysM" evidence="6">
    <location>
        <begin position="201"/>
        <end position="245"/>
    </location>
</feature>
<dbReference type="Gene3D" id="1.10.530.10">
    <property type="match status" value="1"/>
</dbReference>
<dbReference type="AlphaFoldDB" id="A0A4Q7V9V0"/>
<dbReference type="EMBL" id="SHKN01000002">
    <property type="protein sequence ID" value="RZT93285.1"/>
    <property type="molecule type" value="Genomic_DNA"/>
</dbReference>
<proteinExistence type="predicted"/>